<evidence type="ECO:0000313" key="7">
    <source>
        <dbReference type="Proteomes" id="UP000031443"/>
    </source>
</evidence>
<protein>
    <submittedName>
        <fullName evidence="6">Putative Kunitz-type proteinase inhibitor</fullName>
    </submittedName>
</protein>
<keyword evidence="7" id="KW-1185">Reference proteome</keyword>
<evidence type="ECO:0000256" key="3">
    <source>
        <dbReference type="ARBA" id="ARBA00023157"/>
    </source>
</evidence>
<dbReference type="PRINTS" id="PR00759">
    <property type="entry name" value="BASICPTASE"/>
</dbReference>
<dbReference type="SUPFAM" id="SSF57362">
    <property type="entry name" value="BPTI-like"/>
    <property type="match status" value="1"/>
</dbReference>
<evidence type="ECO:0000256" key="1">
    <source>
        <dbReference type="ARBA" id="ARBA00022690"/>
    </source>
</evidence>
<keyword evidence="3" id="KW-1015">Disulfide bond</keyword>
<keyword evidence="1" id="KW-0646">Protease inhibitor</keyword>
<reference evidence="7" key="1">
    <citation type="journal article" date="2013" name="Nat. Genet.">
        <title>The draft genomes of soft-shell turtle and green sea turtle yield insights into the development and evolution of the turtle-specific body plan.</title>
        <authorList>
            <person name="Wang Z."/>
            <person name="Pascual-Anaya J."/>
            <person name="Zadissa A."/>
            <person name="Li W."/>
            <person name="Niimura Y."/>
            <person name="Huang Z."/>
            <person name="Li C."/>
            <person name="White S."/>
            <person name="Xiong Z."/>
            <person name="Fang D."/>
            <person name="Wang B."/>
            <person name="Ming Y."/>
            <person name="Chen Y."/>
            <person name="Zheng Y."/>
            <person name="Kuraku S."/>
            <person name="Pignatelli M."/>
            <person name="Herrero J."/>
            <person name="Beal K."/>
            <person name="Nozawa M."/>
            <person name="Li Q."/>
            <person name="Wang J."/>
            <person name="Zhang H."/>
            <person name="Yu L."/>
            <person name="Shigenobu S."/>
            <person name="Wang J."/>
            <person name="Liu J."/>
            <person name="Flicek P."/>
            <person name="Searle S."/>
            <person name="Wang J."/>
            <person name="Kuratani S."/>
            <person name="Yin Y."/>
            <person name="Aken B."/>
            <person name="Zhang G."/>
            <person name="Irie N."/>
        </authorList>
    </citation>
    <scope>NUCLEOTIDE SEQUENCE [LARGE SCALE GENOMIC DNA]</scope>
</reference>
<dbReference type="FunFam" id="4.10.410.10:FF:000006">
    <property type="entry name" value="Serine peptidase inhibitor, Kunitz type 1"/>
    <property type="match status" value="1"/>
</dbReference>
<gene>
    <name evidence="6" type="ORF">UY3_14657</name>
</gene>
<keyword evidence="2" id="KW-0722">Serine protease inhibitor</keyword>
<dbReference type="InterPro" id="IPR002223">
    <property type="entry name" value="Kunitz_BPTI"/>
</dbReference>
<evidence type="ECO:0000256" key="2">
    <source>
        <dbReference type="ARBA" id="ARBA00022900"/>
    </source>
</evidence>
<dbReference type="Gene3D" id="4.10.410.10">
    <property type="entry name" value="Pancreatic trypsin inhibitor Kunitz domain"/>
    <property type="match status" value="1"/>
</dbReference>
<dbReference type="PANTHER" id="PTHR47247">
    <property type="entry name" value="KUNITZ-TYPE PROTEASE INHIBITOR 2"/>
    <property type="match status" value="1"/>
</dbReference>
<evidence type="ECO:0000256" key="4">
    <source>
        <dbReference type="SAM" id="Phobius"/>
    </source>
</evidence>
<feature type="domain" description="BPTI/Kunitz inhibitor" evidence="5">
    <location>
        <begin position="33"/>
        <end position="83"/>
    </location>
</feature>
<feature type="transmembrane region" description="Helical" evidence="4">
    <location>
        <begin position="98"/>
        <end position="124"/>
    </location>
</feature>
<evidence type="ECO:0000259" key="5">
    <source>
        <dbReference type="PROSITE" id="PS50279"/>
    </source>
</evidence>
<dbReference type="Proteomes" id="UP000031443">
    <property type="component" value="Unassembled WGS sequence"/>
</dbReference>
<organism evidence="6 7">
    <name type="scientific">Chelonia mydas</name>
    <name type="common">Green sea-turtle</name>
    <name type="synonym">Chelonia agassizi</name>
    <dbReference type="NCBI Taxonomy" id="8469"/>
    <lineage>
        <taxon>Eukaryota</taxon>
        <taxon>Metazoa</taxon>
        <taxon>Chordata</taxon>
        <taxon>Craniata</taxon>
        <taxon>Vertebrata</taxon>
        <taxon>Euteleostomi</taxon>
        <taxon>Archelosauria</taxon>
        <taxon>Testudinata</taxon>
        <taxon>Testudines</taxon>
        <taxon>Cryptodira</taxon>
        <taxon>Durocryptodira</taxon>
        <taxon>Americhelydia</taxon>
        <taxon>Chelonioidea</taxon>
        <taxon>Cheloniidae</taxon>
        <taxon>Chelonia</taxon>
    </lineage>
</organism>
<dbReference type="PROSITE" id="PS50279">
    <property type="entry name" value="BPTI_KUNITZ_2"/>
    <property type="match status" value="1"/>
</dbReference>
<keyword evidence="4" id="KW-0472">Membrane</keyword>
<keyword evidence="4" id="KW-0812">Transmembrane</keyword>
<dbReference type="EMBL" id="KB564896">
    <property type="protein sequence ID" value="EMP28254.1"/>
    <property type="molecule type" value="Genomic_DNA"/>
</dbReference>
<dbReference type="GO" id="GO:0004867">
    <property type="term" value="F:serine-type endopeptidase inhibitor activity"/>
    <property type="evidence" value="ECO:0007669"/>
    <property type="project" value="UniProtKB-KW"/>
</dbReference>
<dbReference type="eggNOG" id="KOG4295">
    <property type="taxonomic scope" value="Eukaryota"/>
</dbReference>
<evidence type="ECO:0000313" key="6">
    <source>
        <dbReference type="EMBL" id="EMP28254.1"/>
    </source>
</evidence>
<name>M7AU62_CHEMY</name>
<dbReference type="SMART" id="SM00131">
    <property type="entry name" value="KU"/>
    <property type="match status" value="1"/>
</dbReference>
<dbReference type="InterPro" id="IPR020901">
    <property type="entry name" value="Prtase_inh_Kunz-CS"/>
</dbReference>
<dbReference type="AlphaFoldDB" id="M7AU62"/>
<proteinExistence type="predicted"/>
<sequence>MGEVVSVIGLAAVEGPPGRAQPANNTFTYEESCAAPRLTGPCRAAFPRWYYDPAAGACKQFVYGGCKGNKNNYLQEELCLRQCRGAAGEGDACPPEPLAVALAVLLAVLVAVLLGSVVIFFVWLCRRSQELSLSVPWSPLDDKEYLMSNAYTL</sequence>
<dbReference type="PANTHER" id="PTHR47247:SF1">
    <property type="entry name" value="KUNITZ-TYPE PROTEASE INHIBITOR 2"/>
    <property type="match status" value="1"/>
</dbReference>
<keyword evidence="4" id="KW-1133">Transmembrane helix</keyword>
<dbReference type="STRING" id="8469.M7AU62"/>
<dbReference type="CDD" id="cd22622">
    <property type="entry name" value="Kunitz_HAI2_2-like"/>
    <property type="match status" value="1"/>
</dbReference>
<accession>M7AU62</accession>
<dbReference type="PROSITE" id="PS00280">
    <property type="entry name" value="BPTI_KUNITZ_1"/>
    <property type="match status" value="1"/>
</dbReference>
<dbReference type="Pfam" id="PF00014">
    <property type="entry name" value="Kunitz_BPTI"/>
    <property type="match status" value="1"/>
</dbReference>
<dbReference type="InterPro" id="IPR036880">
    <property type="entry name" value="Kunitz_BPTI_sf"/>
</dbReference>